<evidence type="ECO:0000256" key="2">
    <source>
        <dbReference type="ARBA" id="ARBA00022679"/>
    </source>
</evidence>
<evidence type="ECO:0000256" key="3">
    <source>
        <dbReference type="ARBA" id="ARBA00022741"/>
    </source>
</evidence>
<keyword evidence="7" id="KW-0963">Cytoplasm</keyword>
<keyword evidence="4 7" id="KW-0418">Kinase</keyword>
<evidence type="ECO:0000256" key="6">
    <source>
        <dbReference type="ARBA" id="ARBA00023141"/>
    </source>
</evidence>
<dbReference type="HAMAP" id="MF_00109">
    <property type="entry name" value="Shikimate_kinase"/>
    <property type="match status" value="1"/>
</dbReference>
<keyword evidence="1 7" id="KW-0028">Amino-acid biosynthesis</keyword>
<evidence type="ECO:0000256" key="1">
    <source>
        <dbReference type="ARBA" id="ARBA00022605"/>
    </source>
</evidence>
<dbReference type="Gene3D" id="3.40.50.300">
    <property type="entry name" value="P-loop containing nucleotide triphosphate hydrolases"/>
    <property type="match status" value="1"/>
</dbReference>
<comment type="caution">
    <text evidence="7">Lacks conserved residue(s) required for the propagation of feature annotation.</text>
</comment>
<keyword evidence="3 7" id="KW-0547">Nucleotide-binding</keyword>
<keyword evidence="7" id="KW-0479">Metal-binding</keyword>
<keyword evidence="6 7" id="KW-0057">Aromatic amino acid biosynthesis</keyword>
<dbReference type="EMBL" id="JAMXLY010000021">
    <property type="protein sequence ID" value="MCO6025585.1"/>
    <property type="molecule type" value="Genomic_DNA"/>
</dbReference>
<dbReference type="RefSeq" id="WP_252760943.1">
    <property type="nucleotide sequence ID" value="NZ_JAMXLY010000021.1"/>
</dbReference>
<feature type="binding site" evidence="7">
    <location>
        <position position="33"/>
    </location>
    <ligand>
        <name>substrate</name>
    </ligand>
</feature>
<proteinExistence type="inferred from homology"/>
<dbReference type="PANTHER" id="PTHR21087">
    <property type="entry name" value="SHIKIMATE KINASE"/>
    <property type="match status" value="1"/>
</dbReference>
<evidence type="ECO:0000256" key="4">
    <source>
        <dbReference type="ARBA" id="ARBA00022777"/>
    </source>
</evidence>
<dbReference type="InterPro" id="IPR000623">
    <property type="entry name" value="Shikimate_kinase/TSH1"/>
</dbReference>
<evidence type="ECO:0000313" key="9">
    <source>
        <dbReference type="Proteomes" id="UP001204015"/>
    </source>
</evidence>
<feature type="binding site" evidence="7">
    <location>
        <position position="140"/>
    </location>
    <ligand>
        <name>substrate</name>
    </ligand>
</feature>
<dbReference type="Proteomes" id="UP001204015">
    <property type="component" value="Unassembled WGS sequence"/>
</dbReference>
<evidence type="ECO:0000256" key="7">
    <source>
        <dbReference type="HAMAP-Rule" id="MF_00109"/>
    </source>
</evidence>
<comment type="caution">
    <text evidence="8">The sequence shown here is derived from an EMBL/GenBank/DDBJ whole genome shotgun (WGS) entry which is preliminary data.</text>
</comment>
<dbReference type="InterPro" id="IPR031322">
    <property type="entry name" value="Shikimate/glucono_kinase"/>
</dbReference>
<dbReference type="InterPro" id="IPR027417">
    <property type="entry name" value="P-loop_NTPase"/>
</dbReference>
<keyword evidence="2 7" id="KW-0808">Transferase</keyword>
<feature type="binding site" evidence="7">
    <location>
        <position position="57"/>
    </location>
    <ligand>
        <name>substrate</name>
    </ligand>
</feature>
<dbReference type="PANTHER" id="PTHR21087:SF16">
    <property type="entry name" value="SHIKIMATE KINASE 1, CHLOROPLASTIC"/>
    <property type="match status" value="1"/>
</dbReference>
<feature type="binding site" evidence="7">
    <location>
        <position position="118"/>
    </location>
    <ligand>
        <name>ATP</name>
        <dbReference type="ChEBI" id="CHEBI:30616"/>
    </ligand>
</feature>
<dbReference type="GO" id="GO:0004765">
    <property type="term" value="F:shikimate kinase activity"/>
    <property type="evidence" value="ECO:0007669"/>
    <property type="project" value="UniProtKB-EC"/>
</dbReference>
<comment type="catalytic activity">
    <reaction evidence="7">
        <text>shikimate + ATP = 3-phosphoshikimate + ADP + H(+)</text>
        <dbReference type="Rhea" id="RHEA:13121"/>
        <dbReference type="ChEBI" id="CHEBI:15378"/>
        <dbReference type="ChEBI" id="CHEBI:30616"/>
        <dbReference type="ChEBI" id="CHEBI:36208"/>
        <dbReference type="ChEBI" id="CHEBI:145989"/>
        <dbReference type="ChEBI" id="CHEBI:456216"/>
        <dbReference type="EC" id="2.7.1.71"/>
    </reaction>
</comment>
<accession>A0ABT1BXM2</accession>
<comment type="similarity">
    <text evidence="7">Belongs to the shikimate kinase family.</text>
</comment>
<keyword evidence="9" id="KW-1185">Reference proteome</keyword>
<comment type="function">
    <text evidence="7">Catalyzes the specific phosphorylation of the 3-hydroxyl group of shikimic acid using ATP as a cosubstrate.</text>
</comment>
<reference evidence="8 9" key="1">
    <citation type="submission" date="2022-06" db="EMBL/GenBank/DDBJ databases">
        <title>A taxonomic note on the genus Prevotella: Description of four novel genera and emended description of the genera Hallella and Xylanibacter.</title>
        <authorList>
            <person name="Hitch T.C.A."/>
        </authorList>
    </citation>
    <scope>NUCLEOTIDE SEQUENCE [LARGE SCALE GENOMIC DNA]</scope>
    <source>
        <strain evidence="8 9">DSM 100619</strain>
    </source>
</reference>
<evidence type="ECO:0000256" key="5">
    <source>
        <dbReference type="ARBA" id="ARBA00022840"/>
    </source>
</evidence>
<feature type="binding site" evidence="7">
    <location>
        <position position="15"/>
    </location>
    <ligand>
        <name>Mg(2+)</name>
        <dbReference type="ChEBI" id="CHEBI:18420"/>
    </ligand>
</feature>
<dbReference type="NCBIfam" id="NF010555">
    <property type="entry name" value="PRK13949.1"/>
    <property type="match status" value="1"/>
</dbReference>
<sequence length="178" mass="20603">MKRIIIIGYMGAGKTTVGKALAGQLNRQFYDLDWYIESRMRKTVKQLFDEQGEAGFRQIEYNMLHEVAEFDNVILSCGGGTPCFFDNMDYLNRQGETVYLKATPEVLYGHLKMGKTVRPLLLNKTPEEVQVFIKQQLAEREPFYLKAKYTLDVNLMNNYEKIKTTVDQLKKLIGIETK</sequence>
<feature type="binding site" evidence="7">
    <location>
        <begin position="11"/>
        <end position="16"/>
    </location>
    <ligand>
        <name>ATP</name>
        <dbReference type="ChEBI" id="CHEBI:30616"/>
    </ligand>
</feature>
<dbReference type="Pfam" id="PF01202">
    <property type="entry name" value="SKI"/>
    <property type="match status" value="1"/>
</dbReference>
<gene>
    <name evidence="7" type="primary">aroK</name>
    <name evidence="8" type="ORF">NG821_06990</name>
</gene>
<organism evidence="8 9">
    <name type="scientific">Segatella cerevisiae</name>
    <dbReference type="NCBI Taxonomy" id="2053716"/>
    <lineage>
        <taxon>Bacteria</taxon>
        <taxon>Pseudomonadati</taxon>
        <taxon>Bacteroidota</taxon>
        <taxon>Bacteroidia</taxon>
        <taxon>Bacteroidales</taxon>
        <taxon>Prevotellaceae</taxon>
        <taxon>Segatella</taxon>
    </lineage>
</organism>
<evidence type="ECO:0000313" key="8">
    <source>
        <dbReference type="EMBL" id="MCO6025585.1"/>
    </source>
</evidence>
<dbReference type="EC" id="2.7.1.71" evidence="7"/>
<keyword evidence="5 7" id="KW-0067">ATP-binding</keyword>
<dbReference type="CDD" id="cd00464">
    <property type="entry name" value="SK"/>
    <property type="match status" value="1"/>
</dbReference>
<comment type="subunit">
    <text evidence="7">Monomer.</text>
</comment>
<keyword evidence="7" id="KW-0460">Magnesium</keyword>
<feature type="binding site" evidence="7">
    <location>
        <position position="79"/>
    </location>
    <ligand>
        <name>substrate</name>
    </ligand>
</feature>
<protein>
    <recommendedName>
        <fullName evidence="7">Shikimate kinase</fullName>
        <shortName evidence="7">SK</shortName>
        <ecNumber evidence="7">2.7.1.71</ecNumber>
    </recommendedName>
</protein>
<name>A0ABT1BXM2_9BACT</name>
<comment type="pathway">
    <text evidence="7">Metabolic intermediate biosynthesis; chorismate biosynthesis; chorismate from D-erythrose 4-phosphate and phosphoenolpyruvate: step 5/7.</text>
</comment>
<dbReference type="SUPFAM" id="SSF52540">
    <property type="entry name" value="P-loop containing nucleoside triphosphate hydrolases"/>
    <property type="match status" value="1"/>
</dbReference>
<comment type="cofactor">
    <cofactor evidence="7">
        <name>Mg(2+)</name>
        <dbReference type="ChEBI" id="CHEBI:18420"/>
    </cofactor>
    <text evidence="7">Binds 1 Mg(2+) ion per subunit.</text>
</comment>
<comment type="subcellular location">
    <subcellularLocation>
        <location evidence="7">Cytoplasm</location>
    </subcellularLocation>
</comment>
<dbReference type="PRINTS" id="PR01100">
    <property type="entry name" value="SHIKIMTKNASE"/>
</dbReference>